<accession>A0A2S6GL76</accession>
<dbReference type="EMBL" id="PTIX01000012">
    <property type="protein sequence ID" value="PPK65906.1"/>
    <property type="molecule type" value="Genomic_DNA"/>
</dbReference>
<gene>
    <name evidence="2" type="ORF">CLV40_112171</name>
</gene>
<protein>
    <submittedName>
        <fullName evidence="2">Uncharacterized protein</fullName>
    </submittedName>
</protein>
<evidence type="ECO:0000256" key="1">
    <source>
        <dbReference type="SAM" id="MobiDB-lite"/>
    </source>
</evidence>
<sequence length="357" mass="38554">MEHHSSPHRPTAQPPNRPTAQPPNRPTGIRPPPTNPFTPQSTPTLARTPPHPHSACLPCTSQSAHTSALSSPHISLPPSPQAPRRQHHTSPVLTRIATPPPRPHLASTLQFSPLHRPPSPHTHTPARHASLPAPVLPSPRTLPPSCTQRTPRATTAPRTRLATPTHARTSGPHTHASALTPTPDPHFGPSSPAPHLHASRLHLHALAPAPIHPLRPLPPLPSGNPTRFLTLDTRQVPLTPSPALSRLAPAHPPHLTYQEGQSPSGLPNQLRIHRPLTPLVQHTDQPRPSLKPPKPSQCRHSTYNSNSRPRPTDTAEPNPRASTQRRPTTHVPPQTTHNHSPPSRGHAAITSESTAIE</sequence>
<dbReference type="Proteomes" id="UP000239203">
    <property type="component" value="Unassembled WGS sequence"/>
</dbReference>
<evidence type="ECO:0000313" key="3">
    <source>
        <dbReference type="Proteomes" id="UP000239203"/>
    </source>
</evidence>
<dbReference type="AlphaFoldDB" id="A0A2S6GL76"/>
<feature type="compositionally biased region" description="Polar residues" evidence="1">
    <location>
        <begin position="298"/>
        <end position="309"/>
    </location>
</feature>
<name>A0A2S6GL76_9PSEU</name>
<feature type="compositionally biased region" description="Polar residues" evidence="1">
    <location>
        <begin position="320"/>
        <end position="341"/>
    </location>
</feature>
<evidence type="ECO:0000313" key="2">
    <source>
        <dbReference type="EMBL" id="PPK65906.1"/>
    </source>
</evidence>
<comment type="caution">
    <text evidence="2">The sequence shown here is derived from an EMBL/GenBank/DDBJ whole genome shotgun (WGS) entry which is preliminary data.</text>
</comment>
<organism evidence="2 3">
    <name type="scientific">Actinokineospora auranticolor</name>
    <dbReference type="NCBI Taxonomy" id="155976"/>
    <lineage>
        <taxon>Bacteria</taxon>
        <taxon>Bacillati</taxon>
        <taxon>Actinomycetota</taxon>
        <taxon>Actinomycetes</taxon>
        <taxon>Pseudonocardiales</taxon>
        <taxon>Pseudonocardiaceae</taxon>
        <taxon>Actinokineospora</taxon>
    </lineage>
</organism>
<feature type="region of interest" description="Disordered" evidence="1">
    <location>
        <begin position="239"/>
        <end position="357"/>
    </location>
</feature>
<feature type="region of interest" description="Disordered" evidence="1">
    <location>
        <begin position="1"/>
        <end position="196"/>
    </location>
</feature>
<feature type="compositionally biased region" description="Low complexity" evidence="1">
    <location>
        <begin position="147"/>
        <end position="169"/>
    </location>
</feature>
<reference evidence="2 3" key="1">
    <citation type="submission" date="2018-02" db="EMBL/GenBank/DDBJ databases">
        <title>Genomic Encyclopedia of Archaeal and Bacterial Type Strains, Phase II (KMG-II): from individual species to whole genera.</title>
        <authorList>
            <person name="Goeker M."/>
        </authorList>
    </citation>
    <scope>NUCLEOTIDE SEQUENCE [LARGE SCALE GENOMIC DNA]</scope>
    <source>
        <strain evidence="2 3">YU 961-1</strain>
    </source>
</reference>
<keyword evidence="3" id="KW-1185">Reference proteome</keyword>
<proteinExistence type="predicted"/>
<feature type="compositionally biased region" description="Pro residues" evidence="1">
    <location>
        <begin position="12"/>
        <end position="36"/>
    </location>
</feature>
<feature type="compositionally biased region" description="Polar residues" evidence="1">
    <location>
        <begin position="258"/>
        <end position="267"/>
    </location>
</feature>